<keyword evidence="4 6" id="KW-1133">Transmembrane helix</keyword>
<evidence type="ECO:0000256" key="4">
    <source>
        <dbReference type="ARBA" id="ARBA00022989"/>
    </source>
</evidence>
<feature type="transmembrane region" description="Helical" evidence="6">
    <location>
        <begin position="316"/>
        <end position="336"/>
    </location>
</feature>
<keyword evidence="8" id="KW-0808">Transferase</keyword>
<evidence type="ECO:0000259" key="7">
    <source>
        <dbReference type="Pfam" id="PF09924"/>
    </source>
</evidence>
<feature type="domain" description="Phosphatidylglycerol lysyltransferase C-terminal" evidence="7">
    <location>
        <begin position="528"/>
        <end position="821"/>
    </location>
</feature>
<dbReference type="SUPFAM" id="SSF55729">
    <property type="entry name" value="Acyl-CoA N-acyltransferases (Nat)"/>
    <property type="match status" value="1"/>
</dbReference>
<dbReference type="GO" id="GO:0055091">
    <property type="term" value="P:phospholipid homeostasis"/>
    <property type="evidence" value="ECO:0007669"/>
    <property type="project" value="TreeGrafter"/>
</dbReference>
<accession>A0A1H0PVZ2</accession>
<comment type="subcellular location">
    <subcellularLocation>
        <location evidence="1">Cell membrane</location>
        <topology evidence="1">Multi-pass membrane protein</topology>
    </subcellularLocation>
</comment>
<feature type="transmembrane region" description="Helical" evidence="6">
    <location>
        <begin position="90"/>
        <end position="110"/>
    </location>
</feature>
<feature type="transmembrane region" description="Helical" evidence="6">
    <location>
        <begin position="482"/>
        <end position="507"/>
    </location>
</feature>
<dbReference type="GO" id="GO:0016755">
    <property type="term" value="F:aminoacyltransferase activity"/>
    <property type="evidence" value="ECO:0007669"/>
    <property type="project" value="TreeGrafter"/>
</dbReference>
<feature type="transmembrane region" description="Helical" evidence="6">
    <location>
        <begin position="130"/>
        <end position="149"/>
    </location>
</feature>
<dbReference type="InterPro" id="IPR016181">
    <property type="entry name" value="Acyl_CoA_acyltransferase"/>
</dbReference>
<keyword evidence="5 6" id="KW-0472">Membrane</keyword>
<dbReference type="PANTHER" id="PTHR34697">
    <property type="entry name" value="PHOSPHATIDYLGLYCEROL LYSYLTRANSFERASE"/>
    <property type="match status" value="1"/>
</dbReference>
<proteinExistence type="predicted"/>
<dbReference type="EMBL" id="FNJM01000002">
    <property type="protein sequence ID" value="SDP09194.1"/>
    <property type="molecule type" value="Genomic_DNA"/>
</dbReference>
<evidence type="ECO:0000313" key="8">
    <source>
        <dbReference type="EMBL" id="SDP09194.1"/>
    </source>
</evidence>
<reference evidence="8 9" key="1">
    <citation type="submission" date="2016-10" db="EMBL/GenBank/DDBJ databases">
        <authorList>
            <person name="de Groot N.N."/>
        </authorList>
    </citation>
    <scope>NUCLEOTIDE SEQUENCE [LARGE SCALE GENOMIC DNA]</scope>
    <source>
        <strain evidence="8 9">DSM 12272</strain>
    </source>
</reference>
<feature type="transmembrane region" description="Helical" evidence="6">
    <location>
        <begin position="194"/>
        <end position="218"/>
    </location>
</feature>
<dbReference type="AlphaFoldDB" id="A0A1H0PVZ2"/>
<evidence type="ECO:0000256" key="1">
    <source>
        <dbReference type="ARBA" id="ARBA00004651"/>
    </source>
</evidence>
<dbReference type="OrthoDB" id="145485at2"/>
<sequence>MKLRLNNKIKLWLKVIFILIVLGIVVKEFSGIIGSFNSNTFSMYASELTFWDIVIVLALGLISFVPLTFYDLVLKKKIKIKLKSKKLYKYSWIASSVSSMVGFGGASAIALKSHFYGKHVKDKNVLVKEISKNVALNLTGFSMVCFVYTIFNVQSLKQLNLIKVAIVFIGMYLPILVIYLIYKYFKYKDKEETIYTFKIIFISLSEWITTVTLIYGILVVLGCGVSLFEIFPIFVSAVVVAMISMVPSGIGTFDLTLLIGLEKYNVPSEKVLLAIVLYRFSYYLVPLIIGAVMYLHESYKKIDDDLRNTIEAITANIFHFLLICLVLLAGSVLLLSEAVPGIFRRIALVHKIFDFSIIYISKDLSIIIGFLLIAVSMAIIYKSKKIYKLTIILVVLGAVLSLIKGFDYEEAIYLTLVAIALLLSKKRFYREGFIMTWGRILRDFIILLFFQGVYLTVAYLSLHGLTKRFSILAECGKLTRHHTIRVLVISCVGFCIALAFLGILHYLSKFNKFPKMELSECEDKVKAIFQKYKGTQVSHYIFLKDKFVYINKDNDVMLQYQMYADKIIILGNPVGDESKFFEFIQEFYDLADTYGYTPVFTAIDSSMIPYLHSTGYQFIKLGEDANVDIRNDFTLEGSKRKTIRNAVTRAEKQEYTFSVVHPPFTPDFILQIKSVSDEWLGGRKEKGFSIGFFNEDYLSRGNIAIIKDKNSIIKGFANIIPMYDKKETLSIDLMRFSKCPFNGVMDFMFVNLFKYGKENGYSKFNMGMAPLSNVGISKYSFTSEKVAYQVYLHGQHFYSFKGLKKFKEKYADTWENRYMAYRRNTSLIFTMIQTILLVSKVKKTSDKKTNYICFNKESKSLNK</sequence>
<keyword evidence="2" id="KW-1003">Cell membrane</keyword>
<name>A0A1H0PVZ2_9CLOT</name>
<dbReference type="InterPro" id="IPR051211">
    <property type="entry name" value="PG_lysyltransferase"/>
</dbReference>
<feature type="transmembrane region" description="Helical" evidence="6">
    <location>
        <begin position="356"/>
        <end position="379"/>
    </location>
</feature>
<protein>
    <submittedName>
        <fullName evidence="8">Phosphatidylglycerol lysyltransferase</fullName>
    </submittedName>
</protein>
<feature type="transmembrane region" description="Helical" evidence="6">
    <location>
        <begin position="386"/>
        <end position="405"/>
    </location>
</feature>
<dbReference type="STRING" id="94869.SAMN04488529_10295"/>
<dbReference type="NCBIfam" id="NF033480">
    <property type="entry name" value="bifunc_MprF"/>
    <property type="match status" value="1"/>
</dbReference>
<dbReference type="RefSeq" id="WP_089966733.1">
    <property type="nucleotide sequence ID" value="NZ_FNJM01000002.1"/>
</dbReference>
<evidence type="ECO:0000256" key="5">
    <source>
        <dbReference type="ARBA" id="ARBA00023136"/>
    </source>
</evidence>
<feature type="transmembrane region" description="Helical" evidence="6">
    <location>
        <begin position="271"/>
        <end position="295"/>
    </location>
</feature>
<evidence type="ECO:0000256" key="3">
    <source>
        <dbReference type="ARBA" id="ARBA00022692"/>
    </source>
</evidence>
<keyword evidence="3 6" id="KW-0812">Transmembrane</keyword>
<feature type="transmembrane region" description="Helical" evidence="6">
    <location>
        <begin position="161"/>
        <end position="182"/>
    </location>
</feature>
<dbReference type="Proteomes" id="UP000198597">
    <property type="component" value="Unassembled WGS sequence"/>
</dbReference>
<dbReference type="Pfam" id="PF09924">
    <property type="entry name" value="LPG_synthase_C"/>
    <property type="match status" value="1"/>
</dbReference>
<dbReference type="InterPro" id="IPR024320">
    <property type="entry name" value="LPG_synthase_C"/>
</dbReference>
<organism evidence="8 9">
    <name type="scientific">Clostridium gasigenes</name>
    <dbReference type="NCBI Taxonomy" id="94869"/>
    <lineage>
        <taxon>Bacteria</taxon>
        <taxon>Bacillati</taxon>
        <taxon>Bacillota</taxon>
        <taxon>Clostridia</taxon>
        <taxon>Eubacteriales</taxon>
        <taxon>Clostridiaceae</taxon>
        <taxon>Clostridium</taxon>
    </lineage>
</organism>
<evidence type="ECO:0000256" key="2">
    <source>
        <dbReference type="ARBA" id="ARBA00022475"/>
    </source>
</evidence>
<feature type="transmembrane region" description="Helical" evidence="6">
    <location>
        <begin position="440"/>
        <end position="462"/>
    </location>
</feature>
<feature type="transmembrane region" description="Helical" evidence="6">
    <location>
        <begin position="230"/>
        <end position="251"/>
    </location>
</feature>
<evidence type="ECO:0000313" key="9">
    <source>
        <dbReference type="Proteomes" id="UP000198597"/>
    </source>
</evidence>
<dbReference type="GO" id="GO:0005886">
    <property type="term" value="C:plasma membrane"/>
    <property type="evidence" value="ECO:0007669"/>
    <property type="project" value="UniProtKB-SubCell"/>
</dbReference>
<keyword evidence="9" id="KW-1185">Reference proteome</keyword>
<dbReference type="PANTHER" id="PTHR34697:SF2">
    <property type="entry name" value="PHOSPHATIDYLGLYCEROL LYSYLTRANSFERASE"/>
    <property type="match status" value="1"/>
</dbReference>
<feature type="transmembrane region" description="Helical" evidence="6">
    <location>
        <begin position="48"/>
        <end position="69"/>
    </location>
</feature>
<feature type="transmembrane region" description="Helical" evidence="6">
    <location>
        <begin position="12"/>
        <end position="36"/>
    </location>
</feature>
<evidence type="ECO:0000256" key="6">
    <source>
        <dbReference type="SAM" id="Phobius"/>
    </source>
</evidence>
<gene>
    <name evidence="8" type="ORF">SAMN04488529_10295</name>
</gene>